<dbReference type="InterPro" id="IPR042869">
    <property type="entry name" value="ARHGAP11A/B"/>
</dbReference>
<evidence type="ECO:0000313" key="4">
    <source>
        <dbReference type="Proteomes" id="UP001295444"/>
    </source>
</evidence>
<dbReference type="EMBL" id="OW240920">
    <property type="protein sequence ID" value="CAH2314195.1"/>
    <property type="molecule type" value="Genomic_DNA"/>
</dbReference>
<organism evidence="3 4">
    <name type="scientific">Pelobates cultripes</name>
    <name type="common">Western spadefoot toad</name>
    <dbReference type="NCBI Taxonomy" id="61616"/>
    <lineage>
        <taxon>Eukaryota</taxon>
        <taxon>Metazoa</taxon>
        <taxon>Chordata</taxon>
        <taxon>Craniata</taxon>
        <taxon>Vertebrata</taxon>
        <taxon>Euteleostomi</taxon>
        <taxon>Amphibia</taxon>
        <taxon>Batrachia</taxon>
        <taxon>Anura</taxon>
        <taxon>Pelobatoidea</taxon>
        <taxon>Pelobatidae</taxon>
        <taxon>Pelobates</taxon>
    </lineage>
</organism>
<name>A0AAD1SXA9_PELCU</name>
<dbReference type="SMART" id="SM00324">
    <property type="entry name" value="RhoGAP"/>
    <property type="match status" value="1"/>
</dbReference>
<keyword evidence="4" id="KW-1185">Reference proteome</keyword>
<dbReference type="GO" id="GO:0007165">
    <property type="term" value="P:signal transduction"/>
    <property type="evidence" value="ECO:0007669"/>
    <property type="project" value="InterPro"/>
</dbReference>
<reference evidence="3" key="1">
    <citation type="submission" date="2022-03" db="EMBL/GenBank/DDBJ databases">
        <authorList>
            <person name="Alioto T."/>
            <person name="Alioto T."/>
            <person name="Gomez Garrido J."/>
        </authorList>
    </citation>
    <scope>NUCLEOTIDE SEQUENCE</scope>
</reference>
<gene>
    <name evidence="3" type="ORF">PECUL_23A056887</name>
</gene>
<dbReference type="PANTHER" id="PTHR15670">
    <property type="entry name" value="RHO GTPASE ACTIVATING PROTEIN 11A"/>
    <property type="match status" value="1"/>
</dbReference>
<evidence type="ECO:0000259" key="2">
    <source>
        <dbReference type="PROSITE" id="PS50238"/>
    </source>
</evidence>
<dbReference type="SUPFAM" id="SSF48350">
    <property type="entry name" value="GTPase activation domain, GAP"/>
    <property type="match status" value="1"/>
</dbReference>
<dbReference type="GO" id="GO:0005096">
    <property type="term" value="F:GTPase activator activity"/>
    <property type="evidence" value="ECO:0007669"/>
    <property type="project" value="TreeGrafter"/>
</dbReference>
<sequence>MGLAGPSTVIIQYLKSLGIKIRPLKKSLSLDSQKKTSGDRLFGVPLPVLPLCRSEGDIPQLLVDICNFLRNHLGTEGLFRKSGSVIRIKALKADLESGKCHVDSANPGDVACLLKQFFRELPMPIIPQELQDPLCQIQDTLEEEHRVLATTLVTCLLPAIHAGTLRYFCTFLQSVAARSNENRMDSGNLAVVLAPNLFSCSALSEKLTIATERQIQLQASVMQTLIEHAESIGNTPPFILETISFPSNDAIDDIVSLPDGNNRRRRRRSMGGLVNEALSKLRSGLVSSSVTPDRVSATDEGDRNVRCKTKRKASEDTVCTEQCTAKKRKSLLGPTDDSLPSTEQCDLADSPLTDSGIGDVFLDVSLAPGPLLELTAVPPIITQTPESPVQVPRVRGKKKEGKRAHRGQSGLVSVSPGQLDRRDKVRNSLRLFHRPRIAKNPNPEESSWNYMKRMVSEALEGPIFNGRELRVTTSSLKATQLCSDISASRTSLRTTTTWKSVEMEASTGKKSRTLRRSLSMPENMADCAKVEEDGQLLYQTVDSTTSASAEEIIQEDSAVTKPDEYTPVVIEFEHPLESTSEFSLNHTISPISALSPSPPLFSKASGHPAQYRSVRKLMLSFPWVSQTSVVETEQKDCEKLATNKIRRQGARRFGRSLSHESGIGFAEGIGEKNTDCLPTQKTLNGRNRQVFVSHKNITLGVMGQRSLDVQATPSLDEELADSGGALTDIILDQSKDVCFETLVEDGLPDYEISTINPFYSHSITIIEDCIDL</sequence>
<evidence type="ECO:0000256" key="1">
    <source>
        <dbReference type="SAM" id="MobiDB-lite"/>
    </source>
</evidence>
<dbReference type="Pfam" id="PF00620">
    <property type="entry name" value="RhoGAP"/>
    <property type="match status" value="1"/>
</dbReference>
<dbReference type="Gene3D" id="1.10.555.10">
    <property type="entry name" value="Rho GTPase activation protein"/>
    <property type="match status" value="1"/>
</dbReference>
<feature type="compositionally biased region" description="Basic residues" evidence="1">
    <location>
        <begin position="394"/>
        <end position="406"/>
    </location>
</feature>
<accession>A0AAD1SXA9</accession>
<feature type="region of interest" description="Disordered" evidence="1">
    <location>
        <begin position="384"/>
        <end position="424"/>
    </location>
</feature>
<evidence type="ECO:0000313" key="3">
    <source>
        <dbReference type="EMBL" id="CAH2314195.1"/>
    </source>
</evidence>
<dbReference type="PANTHER" id="PTHR15670:SF5">
    <property type="entry name" value="RHO GTPASE-ACTIVATING PROTEIN 11A ISOFORM X1"/>
    <property type="match status" value="1"/>
</dbReference>
<dbReference type="Proteomes" id="UP001295444">
    <property type="component" value="Chromosome 09"/>
</dbReference>
<dbReference type="InterPro" id="IPR000198">
    <property type="entry name" value="RhoGAP_dom"/>
</dbReference>
<dbReference type="PROSITE" id="PS50238">
    <property type="entry name" value="RHOGAP"/>
    <property type="match status" value="1"/>
</dbReference>
<proteinExistence type="predicted"/>
<dbReference type="AlphaFoldDB" id="A0AAD1SXA9"/>
<protein>
    <submittedName>
        <fullName evidence="3">Rho GTPase-activating 11A-like isoform X1</fullName>
    </submittedName>
</protein>
<feature type="domain" description="Rho-GAP" evidence="2">
    <location>
        <begin position="44"/>
        <end position="233"/>
    </location>
</feature>
<dbReference type="InterPro" id="IPR008936">
    <property type="entry name" value="Rho_GTPase_activation_prot"/>
</dbReference>